<proteinExistence type="predicted"/>
<evidence type="ECO:0000313" key="1">
    <source>
        <dbReference type="EMBL" id="KNE87150.1"/>
    </source>
</evidence>
<evidence type="ECO:0000313" key="2">
    <source>
        <dbReference type="Proteomes" id="UP000054564"/>
    </source>
</evidence>
<protein>
    <submittedName>
        <fullName evidence="1">Uncharacterized protein</fullName>
    </submittedName>
</protein>
<dbReference type="AlphaFoldDB" id="A0A0L0UJP1"/>
<organism evidence="1 2">
    <name type="scientific">Puccinia striiformis f. sp. tritici PST-78</name>
    <dbReference type="NCBI Taxonomy" id="1165861"/>
    <lineage>
        <taxon>Eukaryota</taxon>
        <taxon>Fungi</taxon>
        <taxon>Dikarya</taxon>
        <taxon>Basidiomycota</taxon>
        <taxon>Pucciniomycotina</taxon>
        <taxon>Pucciniomycetes</taxon>
        <taxon>Pucciniales</taxon>
        <taxon>Pucciniaceae</taxon>
        <taxon>Puccinia</taxon>
    </lineage>
</organism>
<keyword evidence="2" id="KW-1185">Reference proteome</keyword>
<dbReference type="Proteomes" id="UP000054564">
    <property type="component" value="Unassembled WGS sequence"/>
</dbReference>
<gene>
    <name evidence="1" type="ORF">PSTG_19471</name>
</gene>
<accession>A0A0L0UJP1</accession>
<reference evidence="2" key="1">
    <citation type="submission" date="2014-03" db="EMBL/GenBank/DDBJ databases">
        <title>The Genome Sequence of Puccinia striiformis f. sp. tritici PST-78.</title>
        <authorList>
            <consortium name="The Broad Institute Genome Sequencing Platform"/>
            <person name="Cuomo C."/>
            <person name="Hulbert S."/>
            <person name="Chen X."/>
            <person name="Walker B."/>
            <person name="Young S.K."/>
            <person name="Zeng Q."/>
            <person name="Gargeya S."/>
            <person name="Fitzgerald M."/>
            <person name="Haas B."/>
            <person name="Abouelleil A."/>
            <person name="Alvarado L."/>
            <person name="Arachchi H.M."/>
            <person name="Berlin A.M."/>
            <person name="Chapman S.B."/>
            <person name="Goldberg J."/>
            <person name="Griggs A."/>
            <person name="Gujja S."/>
            <person name="Hansen M."/>
            <person name="Howarth C."/>
            <person name="Imamovic A."/>
            <person name="Larimer J."/>
            <person name="McCowan C."/>
            <person name="Montmayeur A."/>
            <person name="Murphy C."/>
            <person name="Neiman D."/>
            <person name="Pearson M."/>
            <person name="Priest M."/>
            <person name="Roberts A."/>
            <person name="Saif S."/>
            <person name="Shea T."/>
            <person name="Sisk P."/>
            <person name="Sykes S."/>
            <person name="Wortman J."/>
            <person name="Nusbaum C."/>
            <person name="Birren B."/>
        </authorList>
    </citation>
    <scope>NUCLEOTIDE SEQUENCE [LARGE SCALE GENOMIC DNA]</scope>
    <source>
        <strain evidence="2">race PST-78</strain>
    </source>
</reference>
<sequence length="171" mass="17929">MHTFGTPTRRSAGFDTDIGAFIESSSVSSPLGLMAPTIIDSDAVQGETFFPGQIFVFGGFALRANSLGHLEQIESYAPGHQVRFGSLNYTADIRGDLIFDGFEPQSGAPHYRDGYDLALPLNSTLEAVPASAPILSSEPTAPIGDGWLDTASGAAVSMAFEPNTSIILCAA</sequence>
<comment type="caution">
    <text evidence="1">The sequence shown here is derived from an EMBL/GenBank/DDBJ whole genome shotgun (WGS) entry which is preliminary data.</text>
</comment>
<dbReference type="EMBL" id="AJIL01006533">
    <property type="protein sequence ID" value="KNE87150.1"/>
    <property type="molecule type" value="Genomic_DNA"/>
</dbReference>
<name>A0A0L0UJP1_9BASI</name>
<feature type="non-terminal residue" evidence="1">
    <location>
        <position position="171"/>
    </location>
</feature>